<feature type="binding site" evidence="6">
    <location>
        <position position="315"/>
    </location>
    <ligand>
        <name>ATP</name>
        <dbReference type="ChEBI" id="CHEBI:30616"/>
    </ligand>
</feature>
<dbReference type="PROSITE" id="PS00107">
    <property type="entry name" value="PROTEIN_KINASE_ATP"/>
    <property type="match status" value="1"/>
</dbReference>
<dbReference type="PANTHER" id="PTHR44329">
    <property type="entry name" value="SERINE/THREONINE-PROTEIN KINASE TNNI3K-RELATED"/>
    <property type="match status" value="1"/>
</dbReference>
<keyword evidence="1" id="KW-0723">Serine/threonine-protein kinase</keyword>
<evidence type="ECO:0000256" key="5">
    <source>
        <dbReference type="ARBA" id="ARBA00022840"/>
    </source>
</evidence>
<dbReference type="PROSITE" id="PS00108">
    <property type="entry name" value="PROTEIN_KINASE_ST"/>
    <property type="match status" value="1"/>
</dbReference>
<keyword evidence="5 6" id="KW-0067">ATP-binding</keyword>
<dbReference type="InterPro" id="IPR001245">
    <property type="entry name" value="Ser-Thr/Tyr_kinase_cat_dom"/>
</dbReference>
<keyword evidence="4" id="KW-0418">Kinase</keyword>
<dbReference type="SMART" id="SM00220">
    <property type="entry name" value="S_TKc"/>
    <property type="match status" value="1"/>
</dbReference>
<keyword evidence="9" id="KW-1185">Reference proteome</keyword>
<dbReference type="Gene3D" id="1.10.510.10">
    <property type="entry name" value="Transferase(Phosphotransferase) domain 1"/>
    <property type="match status" value="1"/>
</dbReference>
<gene>
    <name evidence="8" type="ORF">CSSPJE1EN1_LOCUS18257</name>
</gene>
<proteinExistence type="predicted"/>
<evidence type="ECO:0000313" key="8">
    <source>
        <dbReference type="EMBL" id="CAK9272779.1"/>
    </source>
</evidence>
<evidence type="ECO:0000256" key="4">
    <source>
        <dbReference type="ARBA" id="ARBA00022777"/>
    </source>
</evidence>
<evidence type="ECO:0000256" key="2">
    <source>
        <dbReference type="ARBA" id="ARBA00022679"/>
    </source>
</evidence>
<protein>
    <recommendedName>
        <fullName evidence="7">Protein kinase domain-containing protein</fullName>
    </recommendedName>
</protein>
<dbReference type="Pfam" id="PF07714">
    <property type="entry name" value="PK_Tyr_Ser-Thr"/>
    <property type="match status" value="1"/>
</dbReference>
<keyword evidence="2" id="KW-0808">Transferase</keyword>
<keyword evidence="3 6" id="KW-0547">Nucleotide-binding</keyword>
<dbReference type="InterPro" id="IPR000719">
    <property type="entry name" value="Prot_kinase_dom"/>
</dbReference>
<organism evidence="8 9">
    <name type="scientific">Sphagnum jensenii</name>
    <dbReference type="NCBI Taxonomy" id="128206"/>
    <lineage>
        <taxon>Eukaryota</taxon>
        <taxon>Viridiplantae</taxon>
        <taxon>Streptophyta</taxon>
        <taxon>Embryophyta</taxon>
        <taxon>Bryophyta</taxon>
        <taxon>Sphagnophytina</taxon>
        <taxon>Sphagnopsida</taxon>
        <taxon>Sphagnales</taxon>
        <taxon>Sphagnaceae</taxon>
        <taxon>Sphagnum</taxon>
    </lineage>
</organism>
<dbReference type="Proteomes" id="UP001497444">
    <property type="component" value="Chromosome 5"/>
</dbReference>
<dbReference type="EMBL" id="OZ020100">
    <property type="protein sequence ID" value="CAK9272779.1"/>
    <property type="molecule type" value="Genomic_DNA"/>
</dbReference>
<evidence type="ECO:0000256" key="6">
    <source>
        <dbReference type="PROSITE-ProRule" id="PRU10141"/>
    </source>
</evidence>
<sequence>MASAFARVSQWFRKISERRNTNSTQGINMNPSMATPLSSALHLCKKIREEYSRISVGTFSPLAINRQQSMLLFNKVVETENTLEAIQVKLSQLDTTSSGFPNGGPVTKELVHVLRAARTTIFKDCFCNGRWMESALRQGGDLKETFAEILYDLQWYMMVLRSMFLKWIFQDRWTPPSWLLQEVDCDRNLNERDNDSLLKAAKQDQEDLKVRLGSFKGDHACHGERCTGMNIKMQCLASQLLNKMEFEEQFQAWPTEEKKNYYKELYKVDGPKLSKWPFVVLANPQDLHKGDHLLGAGSFGSVWEVNWRGESYAMKIPKHPSTELLKQEIAAVAGVHHPHIMGLVFCAEDAKNSVYVMERMDKSLSQMLTDQSNDSQLSLVGRVSVMLQIAQGMKYLHSKDLVHRDLKTDNILIKCDGPDSESSILNLGVKPFWIAKISDFGTTKVKLDSTAYANQTMNTGTTMFMAPEMYAVQGVDQLPERCHPKKADVYSFGLICFAVLIGEPTPFPVDELLKPTVFKDRVREGKRPQLPDNCPSQLSNLIQQCWNGNPDERPNFQEICTKLRHIKGLILTEGSSPEGGNLSASRVSTSIQEEGYDLFDQEDIEFLERLSQIDPDRMTQEDIDSLARLSQIDPIRLTQEDRDSLARLLLIIE</sequence>
<dbReference type="InterPro" id="IPR008271">
    <property type="entry name" value="Ser/Thr_kinase_AS"/>
</dbReference>
<reference evidence="8" key="1">
    <citation type="submission" date="2024-02" db="EMBL/GenBank/DDBJ databases">
        <authorList>
            <consortium name="ELIXIR-Norway"/>
            <consortium name="Elixir Norway"/>
        </authorList>
    </citation>
    <scope>NUCLEOTIDE SEQUENCE</scope>
</reference>
<dbReference type="InterPro" id="IPR011009">
    <property type="entry name" value="Kinase-like_dom_sf"/>
</dbReference>
<dbReference type="InterPro" id="IPR017441">
    <property type="entry name" value="Protein_kinase_ATP_BS"/>
</dbReference>
<evidence type="ECO:0000259" key="7">
    <source>
        <dbReference type="PROSITE" id="PS50011"/>
    </source>
</evidence>
<evidence type="ECO:0000313" key="9">
    <source>
        <dbReference type="Proteomes" id="UP001497444"/>
    </source>
</evidence>
<dbReference type="InterPro" id="IPR051681">
    <property type="entry name" value="Ser/Thr_Kinases-Pseudokinases"/>
</dbReference>
<accession>A0ABP0X0Z0</accession>
<feature type="domain" description="Protein kinase" evidence="7">
    <location>
        <begin position="288"/>
        <end position="568"/>
    </location>
</feature>
<evidence type="ECO:0000256" key="1">
    <source>
        <dbReference type="ARBA" id="ARBA00022527"/>
    </source>
</evidence>
<dbReference type="PANTHER" id="PTHR44329:SF260">
    <property type="entry name" value="PROTEIN KINASE DOMAIN-CONTAINING PROTEIN"/>
    <property type="match status" value="1"/>
</dbReference>
<evidence type="ECO:0000256" key="3">
    <source>
        <dbReference type="ARBA" id="ARBA00022741"/>
    </source>
</evidence>
<dbReference type="SUPFAM" id="SSF56112">
    <property type="entry name" value="Protein kinase-like (PK-like)"/>
    <property type="match status" value="1"/>
</dbReference>
<dbReference type="PROSITE" id="PS50011">
    <property type="entry name" value="PROTEIN_KINASE_DOM"/>
    <property type="match status" value="1"/>
</dbReference>
<name>A0ABP0X0Z0_9BRYO</name>